<dbReference type="EMBL" id="CABFWN010000003">
    <property type="protein sequence ID" value="VUG18497.1"/>
    <property type="molecule type" value="Genomic_DNA"/>
</dbReference>
<sequence>MDSKITSIEKDHKKYDSALEKSFKLSHDALTLLQDIKKDPQLDESKINKIDSLHKKLVLDNISLIRNKNEMKLKVADINERLVSEKIDKNDKQYNNTKLAALQRASTTNDSLAVRLSNIFHEIPELSGPQLELFLRDVKDPDDQQLLKRLFKGSPAKNDLAKNSPDEVVISESDVQKGKELFDTVSKQKSKLVLLNERYYNKKIRELEKSISYWDEQYKQVTDFIGGSMVQIKHKIDETQKRLDAESGSVGQSYNKLAGTKSQVKADSSKNEDVEMKDIGENSGN</sequence>
<feature type="region of interest" description="Disordered" evidence="1">
    <location>
        <begin position="243"/>
        <end position="285"/>
    </location>
</feature>
<feature type="compositionally biased region" description="Basic and acidic residues" evidence="1">
    <location>
        <begin position="267"/>
        <end position="285"/>
    </location>
</feature>
<dbReference type="AlphaFoldDB" id="A0A7D9CXW2"/>
<reference evidence="2 3" key="1">
    <citation type="submission" date="2019-07" db="EMBL/GenBank/DDBJ databases">
        <authorList>
            <person name="Friedrich A."/>
            <person name="Schacherer J."/>
        </authorList>
    </citation>
    <scope>NUCLEOTIDE SEQUENCE [LARGE SCALE GENOMIC DNA]</scope>
</reference>
<keyword evidence="3" id="KW-1185">Reference proteome</keyword>
<evidence type="ECO:0000313" key="3">
    <source>
        <dbReference type="Proteomes" id="UP000478008"/>
    </source>
</evidence>
<evidence type="ECO:0000256" key="1">
    <source>
        <dbReference type="SAM" id="MobiDB-lite"/>
    </source>
</evidence>
<proteinExistence type="predicted"/>
<protein>
    <submittedName>
        <fullName evidence="2">DEBR0S3_12926g1_1</fullName>
    </submittedName>
</protein>
<gene>
    <name evidence="2" type="ORF">DEBR0S3_12926G</name>
</gene>
<evidence type="ECO:0000313" key="2">
    <source>
        <dbReference type="EMBL" id="VUG18497.1"/>
    </source>
</evidence>
<name>A0A7D9CXW2_DEKBR</name>
<dbReference type="Proteomes" id="UP000478008">
    <property type="component" value="Unassembled WGS sequence"/>
</dbReference>
<accession>A0A7D9CXW2</accession>
<feature type="compositionally biased region" description="Polar residues" evidence="1">
    <location>
        <begin position="249"/>
        <end position="266"/>
    </location>
</feature>
<organism evidence="2 3">
    <name type="scientific">Dekkera bruxellensis</name>
    <name type="common">Brettanomyces custersii</name>
    <dbReference type="NCBI Taxonomy" id="5007"/>
    <lineage>
        <taxon>Eukaryota</taxon>
        <taxon>Fungi</taxon>
        <taxon>Dikarya</taxon>
        <taxon>Ascomycota</taxon>
        <taxon>Saccharomycotina</taxon>
        <taxon>Pichiomycetes</taxon>
        <taxon>Pichiales</taxon>
        <taxon>Pichiaceae</taxon>
        <taxon>Brettanomyces</taxon>
    </lineage>
</organism>